<gene>
    <name evidence="3" type="ORF">BN869_000011389_1</name>
</gene>
<feature type="region of interest" description="Disordered" evidence="1">
    <location>
        <begin position="183"/>
        <end position="212"/>
    </location>
</feature>
<protein>
    <recommendedName>
        <fullName evidence="2">Heterokaryon incompatibility domain-containing protein</fullName>
    </recommendedName>
</protein>
<dbReference type="AlphaFoldDB" id="A0A0B7KKX0"/>
<evidence type="ECO:0000259" key="2">
    <source>
        <dbReference type="Pfam" id="PF06985"/>
    </source>
</evidence>
<evidence type="ECO:0000256" key="1">
    <source>
        <dbReference type="SAM" id="MobiDB-lite"/>
    </source>
</evidence>
<dbReference type="InterPro" id="IPR010730">
    <property type="entry name" value="HET"/>
</dbReference>
<evidence type="ECO:0000313" key="3">
    <source>
        <dbReference type="EMBL" id="CEO55331.1"/>
    </source>
</evidence>
<dbReference type="Pfam" id="PF06985">
    <property type="entry name" value="HET"/>
    <property type="match status" value="1"/>
</dbReference>
<dbReference type="PANTHER" id="PTHR24148:SF64">
    <property type="entry name" value="HETEROKARYON INCOMPATIBILITY DOMAIN-CONTAINING PROTEIN"/>
    <property type="match status" value="1"/>
</dbReference>
<accession>A0A0B7KKX0</accession>
<sequence>MAGSAIYSPLKNGPEGPSFRLLTLHPAQESTDPLRCTVVEQALLQCDDYEALSYCWGDVTDKLPIYCNDQPFAATRSLETALRHLRHEDDDRCLWIDAVCINQDDVSERNIQVLLMRSIYRNASRVIVWLGKDEHDSQVVFPLCQRMYEEHSELYNEMDYAMLWGRDRDDRIKQKLEEHRLRMAGDGDSVEEPRDGDDMGSQPETDDDDNGNATDSGFHTFLRFLRRPWFQRCWVVQELCLAKEAFAMCGPRVMPWDIFFAGYYLCLLTSKNALTGRPEQIIRGNFLAATSLRLAMTRARDSTTNVDLPDLLGLLWPTRSLEATDPRDKVYSLLGLIPESEADAMRIMPDYAASIEECYLQAATKIIWQSKTLDILTTDRMKNPHLQLDLPTWVPNWSYLSSPAPVSILGVIESWLVDVESDPEPLSRQYRASGSASHCTPELIGTRILRLSGYILDSMAKMEAVLTVPQGDNEALAANMTSFRGASSFLTNLFTGLGSYFETLVKWEHLAMDKKYDPYLTGESAEEAFASTMSVGSIQDGPITLEQFETWRTTLRWPRKLMKLRYLGAHHLGAAYKIPLAALGMLTSKARGDRTFSTSTEFTLYRRLARTRMGYLTVVPAESCPGDPVALFEGCKTPLVLKERGNQWELVGPAYVHGVMQGEAWDDKRCVSIDLV</sequence>
<dbReference type="Pfam" id="PF26639">
    <property type="entry name" value="Het-6_barrel"/>
    <property type="match status" value="1"/>
</dbReference>
<name>A0A0B7KKX0_BIOOC</name>
<feature type="compositionally biased region" description="Basic and acidic residues" evidence="1">
    <location>
        <begin position="183"/>
        <end position="197"/>
    </location>
</feature>
<feature type="domain" description="Heterokaryon incompatibility" evidence="2">
    <location>
        <begin position="49"/>
        <end position="238"/>
    </location>
</feature>
<dbReference type="PANTHER" id="PTHR24148">
    <property type="entry name" value="ANKYRIN REPEAT DOMAIN-CONTAINING PROTEIN 39 HOMOLOG-RELATED"/>
    <property type="match status" value="1"/>
</dbReference>
<proteinExistence type="predicted"/>
<reference evidence="3" key="1">
    <citation type="submission" date="2015-01" db="EMBL/GenBank/DDBJ databases">
        <authorList>
            <person name="Durling Mikael"/>
        </authorList>
    </citation>
    <scope>NUCLEOTIDE SEQUENCE</scope>
</reference>
<dbReference type="EMBL" id="CDPU01000051">
    <property type="protein sequence ID" value="CEO55331.1"/>
    <property type="molecule type" value="Genomic_DNA"/>
</dbReference>
<dbReference type="InterPro" id="IPR052895">
    <property type="entry name" value="HetReg/Transcr_Mod"/>
</dbReference>
<organism evidence="3">
    <name type="scientific">Bionectria ochroleuca</name>
    <name type="common">Gliocladium roseum</name>
    <dbReference type="NCBI Taxonomy" id="29856"/>
    <lineage>
        <taxon>Eukaryota</taxon>
        <taxon>Fungi</taxon>
        <taxon>Dikarya</taxon>
        <taxon>Ascomycota</taxon>
        <taxon>Pezizomycotina</taxon>
        <taxon>Sordariomycetes</taxon>
        <taxon>Hypocreomycetidae</taxon>
        <taxon>Hypocreales</taxon>
        <taxon>Bionectriaceae</taxon>
        <taxon>Clonostachys</taxon>
    </lineage>
</organism>